<name>Q21NL8_SACD2</name>
<dbReference type="SUPFAM" id="SSF81901">
    <property type="entry name" value="HCP-like"/>
    <property type="match status" value="1"/>
</dbReference>
<dbReference type="EMBL" id="CP000282">
    <property type="protein sequence ID" value="ABD79711.1"/>
    <property type="molecule type" value="Genomic_DNA"/>
</dbReference>
<dbReference type="Gene3D" id="1.25.40.10">
    <property type="entry name" value="Tetratricopeptide repeat domain"/>
    <property type="match status" value="1"/>
</dbReference>
<organism evidence="1 2">
    <name type="scientific">Saccharophagus degradans (strain 2-40 / ATCC 43961 / DSM 17024)</name>
    <dbReference type="NCBI Taxonomy" id="203122"/>
    <lineage>
        <taxon>Bacteria</taxon>
        <taxon>Pseudomonadati</taxon>
        <taxon>Pseudomonadota</taxon>
        <taxon>Gammaproteobacteria</taxon>
        <taxon>Cellvibrionales</taxon>
        <taxon>Cellvibrionaceae</taxon>
        <taxon>Saccharophagus</taxon>
    </lineage>
</organism>
<evidence type="ECO:0000313" key="1">
    <source>
        <dbReference type="EMBL" id="ABD79711.1"/>
    </source>
</evidence>
<proteinExistence type="predicted"/>
<keyword evidence="2" id="KW-1185">Reference proteome</keyword>
<dbReference type="Proteomes" id="UP000001947">
    <property type="component" value="Chromosome"/>
</dbReference>
<gene>
    <name evidence="1" type="ordered locus">Sde_0447</name>
</gene>
<evidence type="ECO:0008006" key="3">
    <source>
        <dbReference type="Google" id="ProtNLM"/>
    </source>
</evidence>
<evidence type="ECO:0000313" key="2">
    <source>
        <dbReference type="Proteomes" id="UP000001947"/>
    </source>
</evidence>
<dbReference type="InterPro" id="IPR011990">
    <property type="entry name" value="TPR-like_helical_dom_sf"/>
</dbReference>
<sequence length="101" mass="11236">MYSIGLGYGFAGKHNLEKAYYILAAAEEVPAAYLALGNIYRESDMDQAIAWYVRFANTKSEGYGYGAYMLSGIYQKLEQPEKASYWLSVCIESSMGADCVK</sequence>
<dbReference type="AlphaFoldDB" id="Q21NL8"/>
<protein>
    <recommendedName>
        <fullName evidence="3">Sel1 repeat family protein</fullName>
    </recommendedName>
</protein>
<dbReference type="HOGENOM" id="CLU_2289612_0_0_6"/>
<dbReference type="KEGG" id="sde:Sde_0447"/>
<accession>Q21NL8</accession>
<reference evidence="1 2" key="1">
    <citation type="journal article" date="2008" name="PLoS Genet.">
        <title>Complete genome sequence of the complex carbohydrate-degrading marine bacterium, Saccharophagus degradans strain 2-40 T.</title>
        <authorList>
            <person name="Weiner R.M."/>
            <person name="Taylor L.E.II."/>
            <person name="Henrissat B."/>
            <person name="Hauser L."/>
            <person name="Land M."/>
            <person name="Coutinho P.M."/>
            <person name="Rancurel C."/>
            <person name="Saunders E.H."/>
            <person name="Longmire A.G."/>
            <person name="Zhang H."/>
            <person name="Bayer E.A."/>
            <person name="Gilbert H.J."/>
            <person name="Larimer F."/>
            <person name="Zhulin I.B."/>
            <person name="Ekborg N.A."/>
            <person name="Lamed R."/>
            <person name="Richardson P.M."/>
            <person name="Borovok I."/>
            <person name="Hutcheson S."/>
        </authorList>
    </citation>
    <scope>NUCLEOTIDE SEQUENCE [LARGE SCALE GENOMIC DNA]</scope>
    <source>
        <strain evidence="2">2-40 / ATCC 43961 / DSM 17024</strain>
    </source>
</reference>